<evidence type="ECO:0000313" key="5">
    <source>
        <dbReference type="EMBL" id="VAX34536.1"/>
    </source>
</evidence>
<sequence>MGKNIVQKIFESHLVKGELKKGETVSLRVDEVYTQDATGTMAWLQFEAMGIEKVKGPLAVSYVDHNMIQSNHMNPDDHLFLQTAAARFGAWFSKPGNGICHQVNLERFASPGWIALGTDSHTPTNGGMGMIAMGVGGLDAATAMAGMPFEIKMPEVVLVSLTGRLRRPWATAMEVILELLRRLTVKGGVGKIFEYGGPGVSDLNVTERATITNMGAELGATTSVFPADERTAHFLRAQGRVEDWSELRADEGAQYDGIVEIDMSSLEPLIAQPHSPDNVVRIREVSGRKVHQICIGSCTNSSYQAMRAVASILRGNRIAEHVSLHINPGSKQVYEMIARDGSLSDMIAAGARMLEASCGPCIGMGGSPGTGHVSVRSYNRNFRGRCGNKDASVFLANPLACAVMALKGKIVDPAETGLVVDEFNEPEA</sequence>
<keyword evidence="3" id="KW-0411">Iron-sulfur</keyword>
<organism evidence="5">
    <name type="scientific">hydrothermal vent metagenome</name>
    <dbReference type="NCBI Taxonomy" id="652676"/>
    <lineage>
        <taxon>unclassified sequences</taxon>
        <taxon>metagenomes</taxon>
        <taxon>ecological metagenomes</taxon>
    </lineage>
</organism>
<reference evidence="5" key="1">
    <citation type="submission" date="2018-06" db="EMBL/GenBank/DDBJ databases">
        <authorList>
            <person name="Zhirakovskaya E."/>
        </authorList>
    </citation>
    <scope>NUCLEOTIDE SEQUENCE</scope>
</reference>
<feature type="non-terminal residue" evidence="5">
    <location>
        <position position="428"/>
    </location>
</feature>
<dbReference type="PANTHER" id="PTHR43160:SF3">
    <property type="entry name" value="ACONITATE HYDRATASE, MITOCHONDRIAL"/>
    <property type="match status" value="1"/>
</dbReference>
<dbReference type="InterPro" id="IPR018136">
    <property type="entry name" value="Aconitase_4Fe-4S_BS"/>
</dbReference>
<keyword evidence="5" id="KW-0456">Lyase</keyword>
<keyword evidence="2" id="KW-0408">Iron</keyword>
<evidence type="ECO:0000256" key="3">
    <source>
        <dbReference type="ARBA" id="ARBA00023014"/>
    </source>
</evidence>
<protein>
    <submittedName>
        <fullName evidence="5">Aconitate hydratase</fullName>
        <ecNumber evidence="5">4.2.1.3</ecNumber>
    </submittedName>
</protein>
<dbReference type="GO" id="GO:0003994">
    <property type="term" value="F:aconitate hydratase activity"/>
    <property type="evidence" value="ECO:0007669"/>
    <property type="project" value="UniProtKB-EC"/>
</dbReference>
<gene>
    <name evidence="5" type="ORF">MNBD_NITROSPIRAE03-1529</name>
</gene>
<dbReference type="GO" id="GO:0046872">
    <property type="term" value="F:metal ion binding"/>
    <property type="evidence" value="ECO:0007669"/>
    <property type="project" value="UniProtKB-KW"/>
</dbReference>
<evidence type="ECO:0000259" key="4">
    <source>
        <dbReference type="Pfam" id="PF00330"/>
    </source>
</evidence>
<dbReference type="EMBL" id="UOGI01000341">
    <property type="protein sequence ID" value="VAX34536.1"/>
    <property type="molecule type" value="Genomic_DNA"/>
</dbReference>
<evidence type="ECO:0000256" key="1">
    <source>
        <dbReference type="ARBA" id="ARBA00022723"/>
    </source>
</evidence>
<dbReference type="PROSITE" id="PS00450">
    <property type="entry name" value="ACONITASE_1"/>
    <property type="match status" value="1"/>
</dbReference>
<dbReference type="NCBIfam" id="NF005558">
    <property type="entry name" value="PRK07229.1"/>
    <property type="match status" value="1"/>
</dbReference>
<dbReference type="InterPro" id="IPR036008">
    <property type="entry name" value="Aconitase_4Fe-4S_dom"/>
</dbReference>
<dbReference type="GO" id="GO:0006099">
    <property type="term" value="P:tricarboxylic acid cycle"/>
    <property type="evidence" value="ECO:0007669"/>
    <property type="project" value="TreeGrafter"/>
</dbReference>
<dbReference type="GO" id="GO:0005829">
    <property type="term" value="C:cytosol"/>
    <property type="evidence" value="ECO:0007669"/>
    <property type="project" value="TreeGrafter"/>
</dbReference>
<name>A0A3B1CVA9_9ZZZZ</name>
<keyword evidence="1" id="KW-0479">Metal-binding</keyword>
<dbReference type="Gene3D" id="3.30.499.10">
    <property type="entry name" value="Aconitase, domain 3"/>
    <property type="match status" value="2"/>
</dbReference>
<dbReference type="InterPro" id="IPR001030">
    <property type="entry name" value="Acoase/IPM_deHydtase_lsu_aba"/>
</dbReference>
<dbReference type="GO" id="GO:0051539">
    <property type="term" value="F:4 iron, 4 sulfur cluster binding"/>
    <property type="evidence" value="ECO:0007669"/>
    <property type="project" value="TreeGrafter"/>
</dbReference>
<dbReference type="PRINTS" id="PR00415">
    <property type="entry name" value="ACONITASE"/>
</dbReference>
<proteinExistence type="predicted"/>
<accession>A0A3B1CVA9</accession>
<dbReference type="InterPro" id="IPR015931">
    <property type="entry name" value="Acnase/IPM_dHydase_lsu_aba_1/3"/>
</dbReference>
<feature type="domain" description="Aconitase/3-isopropylmalate dehydratase large subunit alpha/beta/alpha" evidence="4">
    <location>
        <begin position="7"/>
        <end position="285"/>
    </location>
</feature>
<dbReference type="AlphaFoldDB" id="A0A3B1CVA9"/>
<dbReference type="SUPFAM" id="SSF53732">
    <property type="entry name" value="Aconitase iron-sulfur domain"/>
    <property type="match status" value="1"/>
</dbReference>
<dbReference type="PANTHER" id="PTHR43160">
    <property type="entry name" value="ACONITATE HYDRATASE B"/>
    <property type="match status" value="1"/>
</dbReference>
<dbReference type="EC" id="4.2.1.3" evidence="5"/>
<dbReference type="Pfam" id="PF00330">
    <property type="entry name" value="Aconitase"/>
    <property type="match status" value="1"/>
</dbReference>
<dbReference type="InterPro" id="IPR050926">
    <property type="entry name" value="Aconitase/IPM_isomerase"/>
</dbReference>
<evidence type="ECO:0000256" key="2">
    <source>
        <dbReference type="ARBA" id="ARBA00023004"/>
    </source>
</evidence>